<evidence type="ECO:0000313" key="2">
    <source>
        <dbReference type="Proteomes" id="UP000190140"/>
    </source>
</evidence>
<keyword evidence="1" id="KW-0378">Hydrolase</keyword>
<comment type="caution">
    <text evidence="1">The sequence shown here is derived from an EMBL/GenBank/DDBJ whole genome shotgun (WGS) entry which is preliminary data.</text>
</comment>
<dbReference type="RefSeq" id="WP_079411733.1">
    <property type="nucleotide sequence ID" value="NZ_MZGW01000003.1"/>
</dbReference>
<keyword evidence="2" id="KW-1185">Reference proteome</keyword>
<dbReference type="CDD" id="cd07516">
    <property type="entry name" value="HAD_Pase"/>
    <property type="match status" value="1"/>
</dbReference>
<dbReference type="SFLD" id="SFLDG01140">
    <property type="entry name" value="C2.B:_Phosphomannomutase_and_P"/>
    <property type="match status" value="1"/>
</dbReference>
<evidence type="ECO:0000313" key="1">
    <source>
        <dbReference type="EMBL" id="OPJ55787.1"/>
    </source>
</evidence>
<dbReference type="EMBL" id="MZGW01000003">
    <property type="protein sequence ID" value="OPJ55787.1"/>
    <property type="molecule type" value="Genomic_DNA"/>
</dbReference>
<reference evidence="1 2" key="1">
    <citation type="submission" date="2017-03" db="EMBL/GenBank/DDBJ databases">
        <title>Genome sequence of Clostridium thermoalcaliphilum DSM 7309.</title>
        <authorList>
            <person name="Poehlein A."/>
            <person name="Daniel R."/>
        </authorList>
    </citation>
    <scope>NUCLEOTIDE SEQUENCE [LARGE SCALE GENOMIC DNA]</scope>
    <source>
        <strain evidence="1 2">DSM 7309</strain>
    </source>
</reference>
<sequence length="274" mass="30895">MKYKLIVTDMDGTLLNSKNEVSEKNKLMLKKAQDMGIKVAIATGRIYTSARHYAKLLGIKTPIIACNGAIIRESDTGKTIYENILNEEDSIKIIELCEKHGVYYHFYDDEGFYCKELAYSSLLYNEWNEAQPVENRINIKVVDDSKSVIKNGVNPLKFLIIDEDADKLNNLKKELEQIQTLEISKSWHNNIEVMNKGACKGLAVKRLSQYLNIKQDEIIALGDNYNDLSMIEYAGVGVAMGNAEKIVKEKSNYITTSNDEDGVANALQNILDIV</sequence>
<dbReference type="PANTHER" id="PTHR10000:SF8">
    <property type="entry name" value="HAD SUPERFAMILY HYDROLASE-LIKE, TYPE 3"/>
    <property type="match status" value="1"/>
</dbReference>
<dbReference type="AlphaFoldDB" id="A0A1V4I8B7"/>
<dbReference type="GO" id="GO:0000287">
    <property type="term" value="F:magnesium ion binding"/>
    <property type="evidence" value="ECO:0007669"/>
    <property type="project" value="TreeGrafter"/>
</dbReference>
<dbReference type="PROSITE" id="PS01229">
    <property type="entry name" value="COF_2"/>
    <property type="match status" value="1"/>
</dbReference>
<dbReference type="PANTHER" id="PTHR10000">
    <property type="entry name" value="PHOSPHOSERINE PHOSPHATASE"/>
    <property type="match status" value="1"/>
</dbReference>
<dbReference type="OrthoDB" id="9781413at2"/>
<protein>
    <submittedName>
        <fullName evidence="1">Putative phosphatase YwpJ</fullName>
        <ecNumber evidence="1">3.1.3.-</ecNumber>
    </submittedName>
</protein>
<dbReference type="Proteomes" id="UP000190140">
    <property type="component" value="Unassembled WGS sequence"/>
</dbReference>
<dbReference type="GO" id="GO:0016791">
    <property type="term" value="F:phosphatase activity"/>
    <property type="evidence" value="ECO:0007669"/>
    <property type="project" value="TreeGrafter"/>
</dbReference>
<dbReference type="InterPro" id="IPR036412">
    <property type="entry name" value="HAD-like_sf"/>
</dbReference>
<dbReference type="InterPro" id="IPR000150">
    <property type="entry name" value="Cof"/>
</dbReference>
<dbReference type="STRING" id="29349.CLOTH_09650"/>
<dbReference type="Gene3D" id="3.40.50.1000">
    <property type="entry name" value="HAD superfamily/HAD-like"/>
    <property type="match status" value="1"/>
</dbReference>
<proteinExistence type="predicted"/>
<dbReference type="NCBIfam" id="TIGR00099">
    <property type="entry name" value="Cof-subfamily"/>
    <property type="match status" value="1"/>
</dbReference>
<name>A0A1V4I8B7_9FIRM</name>
<dbReference type="EC" id="3.1.3.-" evidence="1"/>
<dbReference type="Pfam" id="PF08282">
    <property type="entry name" value="Hydrolase_3"/>
    <property type="match status" value="1"/>
</dbReference>
<dbReference type="Gene3D" id="3.30.1240.10">
    <property type="match status" value="1"/>
</dbReference>
<dbReference type="NCBIfam" id="TIGR01484">
    <property type="entry name" value="HAD-SF-IIB"/>
    <property type="match status" value="1"/>
</dbReference>
<dbReference type="InterPro" id="IPR006379">
    <property type="entry name" value="HAD-SF_hydro_IIB"/>
</dbReference>
<dbReference type="GO" id="GO:0005829">
    <property type="term" value="C:cytosol"/>
    <property type="evidence" value="ECO:0007669"/>
    <property type="project" value="TreeGrafter"/>
</dbReference>
<dbReference type="InterPro" id="IPR023214">
    <property type="entry name" value="HAD_sf"/>
</dbReference>
<dbReference type="SUPFAM" id="SSF56784">
    <property type="entry name" value="HAD-like"/>
    <property type="match status" value="1"/>
</dbReference>
<gene>
    <name evidence="1" type="primary">ywpJ</name>
    <name evidence="1" type="ORF">CLOTH_09650</name>
</gene>
<dbReference type="SFLD" id="SFLDS00003">
    <property type="entry name" value="Haloacid_Dehalogenase"/>
    <property type="match status" value="1"/>
</dbReference>
<dbReference type="SFLD" id="SFLDG01144">
    <property type="entry name" value="C2.B.4:_PGP_Like"/>
    <property type="match status" value="1"/>
</dbReference>
<dbReference type="PROSITE" id="PS01228">
    <property type="entry name" value="COF_1"/>
    <property type="match status" value="1"/>
</dbReference>
<accession>A0A1V4I8B7</accession>
<organism evidence="1 2">
    <name type="scientific">Alkalithermobacter paradoxus</name>
    <dbReference type="NCBI Taxonomy" id="29349"/>
    <lineage>
        <taxon>Bacteria</taxon>
        <taxon>Bacillati</taxon>
        <taxon>Bacillota</taxon>
        <taxon>Clostridia</taxon>
        <taxon>Peptostreptococcales</taxon>
        <taxon>Tepidibacteraceae</taxon>
        <taxon>Alkalithermobacter</taxon>
    </lineage>
</organism>